<dbReference type="Gene3D" id="3.30.465.10">
    <property type="match status" value="1"/>
</dbReference>
<keyword evidence="4" id="KW-0274">FAD</keyword>
<comment type="cofactor">
    <cofactor evidence="1">
        <name>FAD</name>
        <dbReference type="ChEBI" id="CHEBI:57692"/>
    </cofactor>
</comment>
<name>A0AAI8YJF9_9PEZI</name>
<keyword evidence="3" id="KW-0285">Flavoprotein</keyword>
<evidence type="ECO:0000256" key="6">
    <source>
        <dbReference type="SAM" id="SignalP"/>
    </source>
</evidence>
<evidence type="ECO:0000256" key="4">
    <source>
        <dbReference type="ARBA" id="ARBA00022827"/>
    </source>
</evidence>
<dbReference type="GO" id="GO:0016491">
    <property type="term" value="F:oxidoreductase activity"/>
    <property type="evidence" value="ECO:0007669"/>
    <property type="project" value="UniProtKB-KW"/>
</dbReference>
<dbReference type="Gene3D" id="3.40.462.20">
    <property type="match status" value="1"/>
</dbReference>
<dbReference type="PANTHER" id="PTHR42973">
    <property type="entry name" value="BINDING OXIDOREDUCTASE, PUTATIVE (AFU_ORTHOLOGUE AFUA_1G17690)-RELATED"/>
    <property type="match status" value="1"/>
</dbReference>
<evidence type="ECO:0000313" key="8">
    <source>
        <dbReference type="Proteomes" id="UP001295740"/>
    </source>
</evidence>
<dbReference type="PANTHER" id="PTHR42973:SF9">
    <property type="entry name" value="FAD-BINDING PCMH-TYPE DOMAIN-CONTAINING PROTEIN-RELATED"/>
    <property type="match status" value="1"/>
</dbReference>
<dbReference type="InterPro" id="IPR036318">
    <property type="entry name" value="FAD-bd_PCMH-like_sf"/>
</dbReference>
<proteinExistence type="inferred from homology"/>
<organism evidence="7 8">
    <name type="scientific">Anthostomella pinea</name>
    <dbReference type="NCBI Taxonomy" id="933095"/>
    <lineage>
        <taxon>Eukaryota</taxon>
        <taxon>Fungi</taxon>
        <taxon>Dikarya</taxon>
        <taxon>Ascomycota</taxon>
        <taxon>Pezizomycotina</taxon>
        <taxon>Sordariomycetes</taxon>
        <taxon>Xylariomycetidae</taxon>
        <taxon>Xylariales</taxon>
        <taxon>Xylariaceae</taxon>
        <taxon>Anthostomella</taxon>
    </lineage>
</organism>
<dbReference type="EMBL" id="CAUWAG010000010">
    <property type="protein sequence ID" value="CAJ2507111.1"/>
    <property type="molecule type" value="Genomic_DNA"/>
</dbReference>
<dbReference type="AlphaFoldDB" id="A0AAI8YJF9"/>
<comment type="caution">
    <text evidence="7">The sequence shown here is derived from an EMBL/GenBank/DDBJ whole genome shotgun (WGS) entry which is preliminary data.</text>
</comment>
<keyword evidence="6" id="KW-0732">Signal</keyword>
<accession>A0AAI8YJF9</accession>
<dbReference type="GO" id="GO:0050660">
    <property type="term" value="F:flavin adenine dinucleotide binding"/>
    <property type="evidence" value="ECO:0007669"/>
    <property type="project" value="InterPro"/>
</dbReference>
<dbReference type="Proteomes" id="UP001295740">
    <property type="component" value="Unassembled WGS sequence"/>
</dbReference>
<feature type="chain" id="PRO_5042517135" evidence="6">
    <location>
        <begin position="28"/>
        <end position="423"/>
    </location>
</feature>
<evidence type="ECO:0000256" key="1">
    <source>
        <dbReference type="ARBA" id="ARBA00001974"/>
    </source>
</evidence>
<dbReference type="InterPro" id="IPR016169">
    <property type="entry name" value="FAD-bd_PCMH_sub2"/>
</dbReference>
<keyword evidence="8" id="KW-1185">Reference proteome</keyword>
<evidence type="ECO:0000256" key="2">
    <source>
        <dbReference type="ARBA" id="ARBA00005466"/>
    </source>
</evidence>
<protein>
    <submittedName>
        <fullName evidence="7">Uu.00g082970.m01.CDS01</fullName>
    </submittedName>
</protein>
<comment type="similarity">
    <text evidence="2">Belongs to the oxygen-dependent FAD-linked oxidoreductase family.</text>
</comment>
<feature type="signal peptide" evidence="6">
    <location>
        <begin position="1"/>
        <end position="27"/>
    </location>
</feature>
<keyword evidence="5" id="KW-0560">Oxidoreductase</keyword>
<evidence type="ECO:0000256" key="3">
    <source>
        <dbReference type="ARBA" id="ARBA00022630"/>
    </source>
</evidence>
<dbReference type="SUPFAM" id="SSF56176">
    <property type="entry name" value="FAD-binding/transporter-associated domain-like"/>
    <property type="match status" value="1"/>
</dbReference>
<evidence type="ECO:0000256" key="5">
    <source>
        <dbReference type="ARBA" id="ARBA00023002"/>
    </source>
</evidence>
<gene>
    <name evidence="7" type="ORF">KHLLAP_LOCUS7579</name>
</gene>
<sequence length="423" mass="45714">MPLFTSSFVRSAAFAFLLLSNLSSAATSPNITAELGPSLSVGARIVFPGSAEFAVATDRDNEQDPPTFSVVVEVATETDVVPYANNKNISFLATTGLHGGTTTLGAVKQGINIRMRKLNSTTIAENGNTATFGVGIISEEVKSSLWAAGKITTTGACDCASSGHFKEQDTTSEWSLLSRARYYDAPAMNWAYSQFIFTHDKVAALYTLLNTWTANGTKEQPIGYINKNVWVRIPPVDANNGVIVFKIFYHGVAAVPNNYTAPLIALGPAVTNRCRNMMFPIGLKTYNVPALVSSTAAFNNLTSDSRFLNSAVLFESCGTQAVKAVADASTAFPHRADNIVITHVISYPVNSTLDKNAIAWGDNFRAALHKADGSSELHTYVNYAHGDETLQELYGYAPWRVTKLKALKSKYDPAGRFDFYAPI</sequence>
<reference evidence="7" key="1">
    <citation type="submission" date="2023-10" db="EMBL/GenBank/DDBJ databases">
        <authorList>
            <person name="Hackl T."/>
        </authorList>
    </citation>
    <scope>NUCLEOTIDE SEQUENCE</scope>
</reference>
<evidence type="ECO:0000313" key="7">
    <source>
        <dbReference type="EMBL" id="CAJ2507111.1"/>
    </source>
</evidence>
<dbReference type="InterPro" id="IPR050416">
    <property type="entry name" value="FAD-linked_Oxidoreductase"/>
</dbReference>